<feature type="domain" description="Methyltransferase type 11" evidence="2">
    <location>
        <begin position="44"/>
        <end position="136"/>
    </location>
</feature>
<evidence type="ECO:0000313" key="4">
    <source>
        <dbReference type="EMBL" id="VVU51954.1"/>
    </source>
</evidence>
<dbReference type="GO" id="GO:0032259">
    <property type="term" value="P:methylation"/>
    <property type="evidence" value="ECO:0007669"/>
    <property type="project" value="UniProtKB-KW"/>
</dbReference>
<accession>A0A6P2GG61</accession>
<dbReference type="GO" id="GO:0008757">
    <property type="term" value="F:S-adenosylmethionine-dependent methyltransferase activity"/>
    <property type="evidence" value="ECO:0007669"/>
    <property type="project" value="InterPro"/>
</dbReference>
<dbReference type="InterPro" id="IPR013216">
    <property type="entry name" value="Methyltransf_11"/>
</dbReference>
<sequence>MDSFYRAFEDRYRGSRKLIKSRLTNYSPFFQPLAARYPGGKTFDLGCGRGEWLELMVEAGFEPMGVDLDADMLEACRERGLPVQQGDAIAYLASLESDSHALISAFHVVEHVSFEQLGVIVAEALRVLKPGGLLILETPNPENISVATTNFYMDPSHQKPIPPLLLSFVAEHAGFDRVKVVRLQESPELRDAATPVQFLDIVRGASPDYAIVAQKNVESTEGAFDEAFGAEYGLTIDTLIQRYETRLTSNVSQIGGRVQQMGARLQSIEGQLRLAEGRLQLAEDRSRFAEEQRVLAEQVLREVEARAQHAEELARLASSRVVDTQLLHVEDRCRQLEAQLALAESKLHEAEARAQHEQAVAQQTHAHLQAVYRSTSWRVTAPLRWVSLGLRGKGLGPLKRAVKQQVKRVVRYAYRQPVLRRLTVAVLNRVPGLKARLVPYVAAAAASQPVGTASTHIRIDNLDAHANRIHASLVAEFDRLKQEKN</sequence>
<keyword evidence="4" id="KW-0808">Transferase</keyword>
<dbReference type="PANTHER" id="PTHR43861">
    <property type="entry name" value="TRANS-ACONITATE 2-METHYLTRANSFERASE-RELATED"/>
    <property type="match status" value="1"/>
</dbReference>
<dbReference type="SUPFAM" id="SSF57997">
    <property type="entry name" value="Tropomyosin"/>
    <property type="match status" value="1"/>
</dbReference>
<keyword evidence="1" id="KW-0175">Coiled coil</keyword>
<dbReference type="RefSeq" id="WP_096503407.1">
    <property type="nucleotide sequence ID" value="NZ_CABVLY010000020.1"/>
</dbReference>
<feature type="coiled-coil region" evidence="1">
    <location>
        <begin position="265"/>
        <end position="360"/>
    </location>
</feature>
<gene>
    <name evidence="4" type="ORF">BAN20980_04677</name>
    <name evidence="3" type="ORF">JQK92_05235</name>
</gene>
<evidence type="ECO:0000313" key="5">
    <source>
        <dbReference type="Proteomes" id="UP000494201"/>
    </source>
</evidence>
<evidence type="ECO:0000256" key="1">
    <source>
        <dbReference type="SAM" id="Coils"/>
    </source>
</evidence>
<proteinExistence type="predicted"/>
<dbReference type="AlphaFoldDB" id="A0A6P2GG61"/>
<dbReference type="EMBL" id="CABVLY010000020">
    <property type="protein sequence ID" value="VVU51954.1"/>
    <property type="molecule type" value="Genomic_DNA"/>
</dbReference>
<protein>
    <submittedName>
        <fullName evidence="3">Methyltransferase domain-containing protein</fullName>
    </submittedName>
    <submittedName>
        <fullName evidence="4">Methyltransferase type 11</fullName>
    </submittedName>
</protein>
<dbReference type="GeneID" id="56502741"/>
<dbReference type="Proteomes" id="UP000755577">
    <property type="component" value="Unassembled WGS sequence"/>
</dbReference>
<reference evidence="4 5" key="1">
    <citation type="submission" date="2019-09" db="EMBL/GenBank/DDBJ databases">
        <authorList>
            <person name="Depoorter E."/>
        </authorList>
    </citation>
    <scope>NUCLEOTIDE SEQUENCE [LARGE SCALE GENOMIC DNA]</scope>
    <source>
        <strain evidence="4">LMG 20980</strain>
    </source>
</reference>
<reference evidence="3 6" key="2">
    <citation type="submission" date="2021-02" db="EMBL/GenBank/DDBJ databases">
        <title>Draft genome of the type strains Burkholderia anthina DSM16086.</title>
        <authorList>
            <person name="Hertel R."/>
            <person name="Meissner J."/>
            <person name="Poehlein A."/>
            <person name="Daniel R."/>
            <person name="Commichau F.M."/>
        </authorList>
    </citation>
    <scope>NUCLEOTIDE SEQUENCE [LARGE SCALE GENOMIC DNA]</scope>
    <source>
        <strain evidence="3 6">DSM 16086</strain>
    </source>
</reference>
<dbReference type="InterPro" id="IPR029063">
    <property type="entry name" value="SAM-dependent_MTases_sf"/>
</dbReference>
<dbReference type="CDD" id="cd02440">
    <property type="entry name" value="AdoMet_MTases"/>
    <property type="match status" value="1"/>
</dbReference>
<organism evidence="4 5">
    <name type="scientific">Burkholderia anthina</name>
    <dbReference type="NCBI Taxonomy" id="179879"/>
    <lineage>
        <taxon>Bacteria</taxon>
        <taxon>Pseudomonadati</taxon>
        <taxon>Pseudomonadota</taxon>
        <taxon>Betaproteobacteria</taxon>
        <taxon>Burkholderiales</taxon>
        <taxon>Burkholderiaceae</taxon>
        <taxon>Burkholderia</taxon>
        <taxon>Burkholderia cepacia complex</taxon>
    </lineage>
</organism>
<dbReference type="Proteomes" id="UP000494201">
    <property type="component" value="Unassembled WGS sequence"/>
</dbReference>
<dbReference type="Pfam" id="PF08241">
    <property type="entry name" value="Methyltransf_11"/>
    <property type="match status" value="1"/>
</dbReference>
<evidence type="ECO:0000259" key="2">
    <source>
        <dbReference type="Pfam" id="PF08241"/>
    </source>
</evidence>
<keyword evidence="4" id="KW-0489">Methyltransferase</keyword>
<dbReference type="EMBL" id="JAFCIQ010000003">
    <property type="protein sequence ID" value="MBM2765828.1"/>
    <property type="molecule type" value="Genomic_DNA"/>
</dbReference>
<name>A0A6P2GG61_9BURK</name>
<dbReference type="SUPFAM" id="SSF53335">
    <property type="entry name" value="S-adenosyl-L-methionine-dependent methyltransferases"/>
    <property type="match status" value="1"/>
</dbReference>
<dbReference type="Gene3D" id="3.40.50.150">
    <property type="entry name" value="Vaccinia Virus protein VP39"/>
    <property type="match status" value="1"/>
</dbReference>
<evidence type="ECO:0000313" key="3">
    <source>
        <dbReference type="EMBL" id="MBM2765828.1"/>
    </source>
</evidence>
<evidence type="ECO:0000313" key="6">
    <source>
        <dbReference type="Proteomes" id="UP000755577"/>
    </source>
</evidence>
<keyword evidence="6" id="KW-1185">Reference proteome</keyword>